<accession>A0A498GZQ1</accession>
<reference evidence="1 2" key="1">
    <citation type="journal article" date="2015" name="Int. J. Syst. Evol. Microbiol.">
        <title>Methanoculleus taiwanensis sp. nov., a methanogen isolated from deep marine sediment at the deformation front area near Taiwan.</title>
        <authorList>
            <person name="Weng C.Y."/>
            <person name="Chen S.C."/>
            <person name="Lai M.C."/>
            <person name="Wu S.Y."/>
            <person name="Lin S."/>
            <person name="Yang T.F."/>
            <person name="Chen P.C."/>
        </authorList>
    </citation>
    <scope>NUCLEOTIDE SEQUENCE [LARGE SCALE GENOMIC DNA]</scope>
    <source>
        <strain evidence="1 2">CYW4</strain>
    </source>
</reference>
<dbReference type="InterPro" id="IPR011047">
    <property type="entry name" value="Quinoprotein_ADH-like_sf"/>
</dbReference>
<name>A0A498GZQ1_9EURY</name>
<dbReference type="RefSeq" id="WP_128693867.1">
    <property type="nucleotide sequence ID" value="NZ_LHQS01000002.1"/>
</dbReference>
<gene>
    <name evidence="1" type="ORF">ABH15_08140</name>
</gene>
<dbReference type="Proteomes" id="UP000290932">
    <property type="component" value="Unassembled WGS sequence"/>
</dbReference>
<dbReference type="OrthoDB" id="98274at2157"/>
<dbReference type="EMBL" id="LHQS01000002">
    <property type="protein sequence ID" value="RXE56129.1"/>
    <property type="molecule type" value="Genomic_DNA"/>
</dbReference>
<dbReference type="SUPFAM" id="SSF50998">
    <property type="entry name" value="Quinoprotein alcohol dehydrogenase-like"/>
    <property type="match status" value="1"/>
</dbReference>
<evidence type="ECO:0000313" key="2">
    <source>
        <dbReference type="Proteomes" id="UP000290932"/>
    </source>
</evidence>
<evidence type="ECO:0000313" key="1">
    <source>
        <dbReference type="EMBL" id="RXE56129.1"/>
    </source>
</evidence>
<organism evidence="1 2">
    <name type="scientific">Methanoculleus taiwanensis</name>
    <dbReference type="NCBI Taxonomy" id="1550565"/>
    <lineage>
        <taxon>Archaea</taxon>
        <taxon>Methanobacteriati</taxon>
        <taxon>Methanobacteriota</taxon>
        <taxon>Stenosarchaea group</taxon>
        <taxon>Methanomicrobia</taxon>
        <taxon>Methanomicrobiales</taxon>
        <taxon>Methanomicrobiaceae</taxon>
        <taxon>Methanoculleus</taxon>
    </lineage>
</organism>
<dbReference type="PROSITE" id="PS51257">
    <property type="entry name" value="PROKAR_LIPOPROTEIN"/>
    <property type="match status" value="1"/>
</dbReference>
<protein>
    <submittedName>
        <fullName evidence="1">Uncharacterized protein</fullName>
    </submittedName>
</protein>
<comment type="caution">
    <text evidence="1">The sequence shown here is derived from an EMBL/GenBank/DDBJ whole genome shotgun (WGS) entry which is preliminary data.</text>
</comment>
<keyword evidence="2" id="KW-1185">Reference proteome</keyword>
<proteinExistence type="predicted"/>
<dbReference type="Gene3D" id="2.80.10.50">
    <property type="match status" value="1"/>
</dbReference>
<sequence>MRYHLPVIGLLLATVLVAGCLFGSSSPGVDLPYPPFRDASVIKFNPNGTVEWQTPLSFGRDTIPSTVTPLPNGSYAITGETIPGGENVSIPHSFTALLDANGSLVGNRTLSPFTDPTAGDANGTASWEKALPDWAAIRKAVPDSSGGYLIGGSAYGDAAIARVDAGGGVLWEQTVDEGDSALIWDISDLWEADGEIGMIYEVIRTGQAGSSEAVVATFGHDGTPAGRRTLDAFTPVLRLPDSGYVFAAFPTGEGSWYYYGTVLHLVRLNESGAMVWDSAVDLGEGSQIGSLVRTDDGSYIVAVTHGPAYGVSFPTASGGSAVSIAFRRG</sequence>
<dbReference type="AlphaFoldDB" id="A0A498GZQ1"/>